<reference evidence="2" key="1">
    <citation type="submission" date="2020-07" db="EMBL/GenBank/DDBJ databases">
        <title>Multicomponent nature underlies the extraordinary mechanical properties of spider dragline silk.</title>
        <authorList>
            <person name="Kono N."/>
            <person name="Nakamura H."/>
            <person name="Mori M."/>
            <person name="Yoshida Y."/>
            <person name="Ohtoshi R."/>
            <person name="Malay A.D."/>
            <person name="Moran D.A.P."/>
            <person name="Tomita M."/>
            <person name="Numata K."/>
            <person name="Arakawa K."/>
        </authorList>
    </citation>
    <scope>NUCLEOTIDE SEQUENCE</scope>
</reference>
<name>A0A8X6G0G7_TRICU</name>
<comment type="caution">
    <text evidence="2">The sequence shown here is derived from an EMBL/GenBank/DDBJ whole genome shotgun (WGS) entry which is preliminary data.</text>
</comment>
<keyword evidence="1" id="KW-0812">Transmembrane</keyword>
<evidence type="ECO:0000256" key="1">
    <source>
        <dbReference type="SAM" id="Phobius"/>
    </source>
</evidence>
<gene>
    <name evidence="2" type="ORF">TNCT_476271</name>
</gene>
<keyword evidence="1" id="KW-0472">Membrane</keyword>
<dbReference type="AlphaFoldDB" id="A0A8X6G0G7"/>
<accession>A0A8X6G0G7</accession>
<protein>
    <submittedName>
        <fullName evidence="2">Uncharacterized protein</fullName>
    </submittedName>
</protein>
<keyword evidence="1" id="KW-1133">Transmembrane helix</keyword>
<dbReference type="EMBL" id="BMAO01024173">
    <property type="protein sequence ID" value="GFQ93547.1"/>
    <property type="molecule type" value="Genomic_DNA"/>
</dbReference>
<evidence type="ECO:0000313" key="2">
    <source>
        <dbReference type="EMBL" id="GFQ93547.1"/>
    </source>
</evidence>
<keyword evidence="3" id="KW-1185">Reference proteome</keyword>
<proteinExistence type="predicted"/>
<evidence type="ECO:0000313" key="3">
    <source>
        <dbReference type="Proteomes" id="UP000887116"/>
    </source>
</evidence>
<organism evidence="2 3">
    <name type="scientific">Trichonephila clavata</name>
    <name type="common">Joro spider</name>
    <name type="synonym">Nephila clavata</name>
    <dbReference type="NCBI Taxonomy" id="2740835"/>
    <lineage>
        <taxon>Eukaryota</taxon>
        <taxon>Metazoa</taxon>
        <taxon>Ecdysozoa</taxon>
        <taxon>Arthropoda</taxon>
        <taxon>Chelicerata</taxon>
        <taxon>Arachnida</taxon>
        <taxon>Araneae</taxon>
        <taxon>Araneomorphae</taxon>
        <taxon>Entelegynae</taxon>
        <taxon>Araneoidea</taxon>
        <taxon>Nephilidae</taxon>
        <taxon>Trichonephila</taxon>
    </lineage>
</organism>
<sequence>MKKRAVKYNCCSTTGEFDGDWPPSGHKENPGLDDGVKFSTLSAQERVFDGAKEILFVSIGGGKTIFSLVVIIFLATRIPSSSIGAPPGHEFPHFSNVPSGTAGGFFKARQRGNPHNVLRARSKAEAKEDFSI</sequence>
<feature type="transmembrane region" description="Helical" evidence="1">
    <location>
        <begin position="54"/>
        <end position="75"/>
    </location>
</feature>
<dbReference type="Proteomes" id="UP000887116">
    <property type="component" value="Unassembled WGS sequence"/>
</dbReference>